<dbReference type="InterPro" id="IPR036390">
    <property type="entry name" value="WH_DNA-bd_sf"/>
</dbReference>
<evidence type="ECO:0000256" key="6">
    <source>
        <dbReference type="SAM" id="Phobius"/>
    </source>
</evidence>
<dbReference type="Proteomes" id="UP000070250">
    <property type="component" value="Chromosome"/>
</dbReference>
<feature type="transmembrane region" description="Helical" evidence="6">
    <location>
        <begin position="103"/>
        <end position="121"/>
    </location>
</feature>
<dbReference type="InterPro" id="IPR017039">
    <property type="entry name" value="Virul_fac_BrkB"/>
</dbReference>
<feature type="transmembrane region" description="Helical" evidence="6">
    <location>
        <begin position="196"/>
        <end position="213"/>
    </location>
</feature>
<accession>A0A127F893</accession>
<protein>
    <submittedName>
        <fullName evidence="7">Uncharacterized protein</fullName>
    </submittedName>
</protein>
<feature type="transmembrane region" description="Helical" evidence="6">
    <location>
        <begin position="252"/>
        <end position="285"/>
    </location>
</feature>
<keyword evidence="5 6" id="KW-0472">Membrane</keyword>
<sequence length="430" mass="47575">MERWLFEPPESLIGTPLGMLMRILRYPYALVRDILRGDLTLRAMSLVYTTLLSIVPLIALSFSVLKGLGYHRELEPVLYRFLEPLGDRAAELTTQVIGFVDNVRGGVLGSIGLVFLLYTVISMIQKVEESFNFVWRVEQPRSFGRRFSEYLSVMVIGPAVIVAALGLIATLANTTALQAISLHEPFGTIAVNLGRLLPYLLVTGVFTFMYAFVPNTKVRLPAALIGGIFAGVAWAAGGVVFASFITESTRTMVIYAGFAIVIVALIWIYVSWLILLVGAQLAFYVQNPQYLRPGRGEIRLSSSLRERVALSIMYLVVGDYRKAQQRWSINELAEHLDLPGAALGPIVTALEHAGLLLLAEDDTWVPARDPDFIELVDVLKAVRHDDAGPRLGRVRDIAPAVEIANKAEAAMHDSLEGRTVKELTRQKQQQ</sequence>
<evidence type="ECO:0000256" key="1">
    <source>
        <dbReference type="ARBA" id="ARBA00004651"/>
    </source>
</evidence>
<dbReference type="PANTHER" id="PTHR30213:SF0">
    <property type="entry name" value="UPF0761 MEMBRANE PROTEIN YIHY"/>
    <property type="match status" value="1"/>
</dbReference>
<organism evidence="7 8">
    <name type="scientific">Steroidobacter denitrificans</name>
    <dbReference type="NCBI Taxonomy" id="465721"/>
    <lineage>
        <taxon>Bacteria</taxon>
        <taxon>Pseudomonadati</taxon>
        <taxon>Pseudomonadota</taxon>
        <taxon>Gammaproteobacteria</taxon>
        <taxon>Steroidobacterales</taxon>
        <taxon>Steroidobacteraceae</taxon>
        <taxon>Steroidobacter</taxon>
    </lineage>
</organism>
<feature type="transmembrane region" description="Helical" evidence="6">
    <location>
        <begin position="220"/>
        <end position="246"/>
    </location>
</feature>
<dbReference type="STRING" id="465721.ACG33_05985"/>
<dbReference type="InterPro" id="IPR036388">
    <property type="entry name" value="WH-like_DNA-bd_sf"/>
</dbReference>
<evidence type="ECO:0000313" key="8">
    <source>
        <dbReference type="Proteomes" id="UP000070250"/>
    </source>
</evidence>
<evidence type="ECO:0000256" key="5">
    <source>
        <dbReference type="ARBA" id="ARBA00023136"/>
    </source>
</evidence>
<dbReference type="Pfam" id="PF03631">
    <property type="entry name" value="Virul_fac_BrkB"/>
    <property type="match status" value="1"/>
</dbReference>
<gene>
    <name evidence="7" type="ORF">ACG33_05985</name>
</gene>
<reference evidence="7 8" key="1">
    <citation type="submission" date="2015-06" db="EMBL/GenBank/DDBJ databases">
        <title>A Comprehensive Approach to Explore the Metabolic and Phylogenetic Diversity of Bacterial Steroid Degradation in the Environment: Testosterone as an Example.</title>
        <authorList>
            <person name="Yang F.-C."/>
            <person name="Chen Y.-L."/>
            <person name="Yu C.-P."/>
            <person name="Tang S.-L."/>
            <person name="Wang P.-H."/>
            <person name="Ismail W."/>
            <person name="Wang C.-H."/>
            <person name="Yang C.-Y."/>
            <person name="Chiang Y.-R."/>
        </authorList>
    </citation>
    <scope>NUCLEOTIDE SEQUENCE [LARGE SCALE GENOMIC DNA]</scope>
    <source>
        <strain evidence="7 8">DSM 18526</strain>
    </source>
</reference>
<evidence type="ECO:0000256" key="2">
    <source>
        <dbReference type="ARBA" id="ARBA00022475"/>
    </source>
</evidence>
<dbReference type="AlphaFoldDB" id="A0A127F893"/>
<proteinExistence type="predicted"/>
<dbReference type="EMBL" id="CP011971">
    <property type="protein sequence ID" value="AMN46653.1"/>
    <property type="molecule type" value="Genomic_DNA"/>
</dbReference>
<keyword evidence="4 6" id="KW-1133">Transmembrane helix</keyword>
<dbReference type="PANTHER" id="PTHR30213">
    <property type="entry name" value="INNER MEMBRANE PROTEIN YHJD"/>
    <property type="match status" value="1"/>
</dbReference>
<dbReference type="KEGG" id="sdf:ACG33_05985"/>
<keyword evidence="8" id="KW-1185">Reference proteome</keyword>
<keyword evidence="2" id="KW-1003">Cell membrane</keyword>
<evidence type="ECO:0000313" key="7">
    <source>
        <dbReference type="EMBL" id="AMN46653.1"/>
    </source>
</evidence>
<dbReference type="NCBIfam" id="TIGR00765">
    <property type="entry name" value="yihY_not_rbn"/>
    <property type="match status" value="1"/>
</dbReference>
<name>A0A127F893_STEDE</name>
<feature type="transmembrane region" description="Helical" evidence="6">
    <location>
        <begin position="43"/>
        <end position="65"/>
    </location>
</feature>
<comment type="subcellular location">
    <subcellularLocation>
        <location evidence="1">Cell membrane</location>
        <topology evidence="1">Multi-pass membrane protein</topology>
    </subcellularLocation>
</comment>
<dbReference type="GO" id="GO:0005886">
    <property type="term" value="C:plasma membrane"/>
    <property type="evidence" value="ECO:0007669"/>
    <property type="project" value="UniProtKB-SubCell"/>
</dbReference>
<evidence type="ECO:0000256" key="3">
    <source>
        <dbReference type="ARBA" id="ARBA00022692"/>
    </source>
</evidence>
<dbReference type="SUPFAM" id="SSF46785">
    <property type="entry name" value="Winged helix' DNA-binding domain"/>
    <property type="match status" value="1"/>
</dbReference>
<feature type="transmembrane region" description="Helical" evidence="6">
    <location>
        <begin position="150"/>
        <end position="176"/>
    </location>
</feature>
<dbReference type="Gene3D" id="1.10.10.10">
    <property type="entry name" value="Winged helix-like DNA-binding domain superfamily/Winged helix DNA-binding domain"/>
    <property type="match status" value="1"/>
</dbReference>
<keyword evidence="3 6" id="KW-0812">Transmembrane</keyword>
<evidence type="ECO:0000256" key="4">
    <source>
        <dbReference type="ARBA" id="ARBA00022989"/>
    </source>
</evidence>